<dbReference type="EMBL" id="FMAY01000001">
    <property type="protein sequence ID" value="SCB73244.1"/>
    <property type="molecule type" value="Genomic_DNA"/>
</dbReference>
<dbReference type="InterPro" id="IPR050832">
    <property type="entry name" value="Bact_Acetyltransf"/>
</dbReference>
<evidence type="ECO:0000313" key="5">
    <source>
        <dbReference type="Proteomes" id="UP000198975"/>
    </source>
</evidence>
<organism evidence="4 5">
    <name type="scientific">Kosakonia oryzendophytica</name>
    <dbReference type="NCBI Taxonomy" id="1005665"/>
    <lineage>
        <taxon>Bacteria</taxon>
        <taxon>Pseudomonadati</taxon>
        <taxon>Pseudomonadota</taxon>
        <taxon>Gammaproteobacteria</taxon>
        <taxon>Enterobacterales</taxon>
        <taxon>Enterobacteriaceae</taxon>
        <taxon>Kosakonia</taxon>
    </lineage>
</organism>
<keyword evidence="5" id="KW-1185">Reference proteome</keyword>
<dbReference type="Pfam" id="PF00583">
    <property type="entry name" value="Acetyltransf_1"/>
    <property type="match status" value="1"/>
</dbReference>
<keyword evidence="1 4" id="KW-0808">Transferase</keyword>
<dbReference type="InterPro" id="IPR000182">
    <property type="entry name" value="GNAT_dom"/>
</dbReference>
<keyword evidence="2" id="KW-0012">Acyltransferase</keyword>
<dbReference type="AlphaFoldDB" id="A0A1C3YT17"/>
<dbReference type="Proteomes" id="UP000198975">
    <property type="component" value="Unassembled WGS sequence"/>
</dbReference>
<evidence type="ECO:0000259" key="3">
    <source>
        <dbReference type="PROSITE" id="PS51186"/>
    </source>
</evidence>
<sequence>MIDYQKLNAEEAHLVLSELGDVLQSCVKDGASVGFTDPADRLSIDNFWKDKIYSLASHDCELLVARDNGVLAGTVIINYCGMPNGRHRAEISKLLVHPQSRRQGIARQLMSQAENMAWGKGISLLVLDTRTGDVASELYRSLGWQTAGTIPLYAQSIDNRFHSTTFMYKVKKESIPPFISENL</sequence>
<feature type="domain" description="N-acetyltransferase" evidence="3">
    <location>
        <begin position="2"/>
        <end position="172"/>
    </location>
</feature>
<dbReference type="RefSeq" id="WP_088238020.1">
    <property type="nucleotide sequence ID" value="NZ_FMAY01000001.1"/>
</dbReference>
<evidence type="ECO:0000313" key="4">
    <source>
        <dbReference type="EMBL" id="SCB73244.1"/>
    </source>
</evidence>
<dbReference type="GO" id="GO:0016747">
    <property type="term" value="F:acyltransferase activity, transferring groups other than amino-acyl groups"/>
    <property type="evidence" value="ECO:0007669"/>
    <property type="project" value="InterPro"/>
</dbReference>
<dbReference type="CDD" id="cd04301">
    <property type="entry name" value="NAT_SF"/>
    <property type="match status" value="1"/>
</dbReference>
<dbReference type="PANTHER" id="PTHR43877">
    <property type="entry name" value="AMINOALKYLPHOSPHONATE N-ACETYLTRANSFERASE-RELATED-RELATED"/>
    <property type="match status" value="1"/>
</dbReference>
<dbReference type="OrthoDB" id="3389160at2"/>
<accession>A0A1C3YT17</accession>
<proteinExistence type="predicted"/>
<name>A0A1C3YT17_9ENTR</name>
<dbReference type="PROSITE" id="PS51186">
    <property type="entry name" value="GNAT"/>
    <property type="match status" value="1"/>
</dbReference>
<dbReference type="InterPro" id="IPR016181">
    <property type="entry name" value="Acyl_CoA_acyltransferase"/>
</dbReference>
<evidence type="ECO:0000256" key="1">
    <source>
        <dbReference type="ARBA" id="ARBA00022679"/>
    </source>
</evidence>
<evidence type="ECO:0000256" key="2">
    <source>
        <dbReference type="ARBA" id="ARBA00023315"/>
    </source>
</evidence>
<dbReference type="Gene3D" id="3.40.630.30">
    <property type="match status" value="1"/>
</dbReference>
<protein>
    <submittedName>
        <fullName evidence="4">Acetyltransferase (GNAT) domain-containing protein</fullName>
    </submittedName>
</protein>
<gene>
    <name evidence="4" type="ORF">GA0061071_101119</name>
</gene>
<reference evidence="5" key="1">
    <citation type="submission" date="2016-08" db="EMBL/GenBank/DDBJ databases">
        <authorList>
            <person name="Varghese N."/>
            <person name="Submissions Spin"/>
        </authorList>
    </citation>
    <scope>NUCLEOTIDE SEQUENCE [LARGE SCALE GENOMIC DNA]</scope>
    <source>
        <strain evidence="5">REICA_082</strain>
    </source>
</reference>
<dbReference type="SUPFAM" id="SSF55729">
    <property type="entry name" value="Acyl-CoA N-acyltransferases (Nat)"/>
    <property type="match status" value="1"/>
</dbReference>